<dbReference type="RefSeq" id="WP_283870356.1">
    <property type="nucleotide sequence ID" value="NZ_CP126101.1"/>
</dbReference>
<dbReference type="PANTHER" id="PTHR23537:SF1">
    <property type="entry name" value="SUGAR TRANSPORTER"/>
    <property type="match status" value="1"/>
</dbReference>
<evidence type="ECO:0000313" key="9">
    <source>
        <dbReference type="Proteomes" id="UP001178322"/>
    </source>
</evidence>
<keyword evidence="5 6" id="KW-0472">Membrane</keyword>
<dbReference type="InterPro" id="IPR036259">
    <property type="entry name" value="MFS_trans_sf"/>
</dbReference>
<dbReference type="EMBL" id="CP126101">
    <property type="protein sequence ID" value="WHY51860.1"/>
    <property type="molecule type" value="Genomic_DNA"/>
</dbReference>
<accession>A0AAX3WVG2</accession>
<evidence type="ECO:0000256" key="3">
    <source>
        <dbReference type="ARBA" id="ARBA00022692"/>
    </source>
</evidence>
<feature type="transmembrane region" description="Helical" evidence="6">
    <location>
        <begin position="362"/>
        <end position="381"/>
    </location>
</feature>
<feature type="transmembrane region" description="Helical" evidence="6">
    <location>
        <begin position="207"/>
        <end position="224"/>
    </location>
</feature>
<evidence type="ECO:0000256" key="5">
    <source>
        <dbReference type="ARBA" id="ARBA00023136"/>
    </source>
</evidence>
<protein>
    <submittedName>
        <fullName evidence="8">MFS transporter</fullName>
    </submittedName>
</protein>
<reference evidence="8" key="1">
    <citation type="submission" date="2023-05" db="EMBL/GenBank/DDBJ databases">
        <title>Comparative genomics of Bacillaceae isolates and their secondary metabolite potential.</title>
        <authorList>
            <person name="Song L."/>
            <person name="Nielsen L.J."/>
            <person name="Mohite O."/>
            <person name="Xu X."/>
            <person name="Weber T."/>
            <person name="Kovacs A.T."/>
        </authorList>
    </citation>
    <scope>NUCLEOTIDE SEQUENCE</scope>
    <source>
        <strain evidence="8">LY1</strain>
    </source>
</reference>
<evidence type="ECO:0000256" key="1">
    <source>
        <dbReference type="ARBA" id="ARBA00004651"/>
    </source>
</evidence>
<proteinExistence type="predicted"/>
<evidence type="ECO:0000256" key="4">
    <source>
        <dbReference type="ARBA" id="ARBA00022989"/>
    </source>
</evidence>
<dbReference type="AlphaFoldDB" id="A0AAX3WVG2"/>
<evidence type="ECO:0000313" key="8">
    <source>
        <dbReference type="EMBL" id="WHY51860.1"/>
    </source>
</evidence>
<feature type="transmembrane region" description="Helical" evidence="6">
    <location>
        <begin position="273"/>
        <end position="290"/>
    </location>
</feature>
<dbReference type="PANTHER" id="PTHR23537">
    <property type="match status" value="1"/>
</dbReference>
<dbReference type="GO" id="GO:0005886">
    <property type="term" value="C:plasma membrane"/>
    <property type="evidence" value="ECO:0007669"/>
    <property type="project" value="UniProtKB-SubCell"/>
</dbReference>
<feature type="transmembrane region" description="Helical" evidence="6">
    <location>
        <begin position="236"/>
        <end position="261"/>
    </location>
</feature>
<comment type="subcellular location">
    <subcellularLocation>
        <location evidence="1">Cell membrane</location>
        <topology evidence="1">Multi-pass membrane protein</topology>
    </subcellularLocation>
</comment>
<feature type="domain" description="Major facilitator superfamily (MFS) profile" evidence="7">
    <location>
        <begin position="4"/>
        <end position="386"/>
    </location>
</feature>
<feature type="transmembrane region" description="Helical" evidence="6">
    <location>
        <begin position="74"/>
        <end position="94"/>
    </location>
</feature>
<evidence type="ECO:0000259" key="7">
    <source>
        <dbReference type="PROSITE" id="PS50850"/>
    </source>
</evidence>
<feature type="transmembrane region" description="Helical" evidence="6">
    <location>
        <begin position="131"/>
        <end position="154"/>
    </location>
</feature>
<dbReference type="PROSITE" id="PS50850">
    <property type="entry name" value="MFS"/>
    <property type="match status" value="1"/>
</dbReference>
<keyword evidence="2" id="KW-0813">Transport</keyword>
<keyword evidence="4 6" id="KW-1133">Transmembrane helix</keyword>
<dbReference type="Proteomes" id="UP001178322">
    <property type="component" value="Chromosome"/>
</dbReference>
<feature type="transmembrane region" description="Helical" evidence="6">
    <location>
        <begin position="296"/>
        <end position="315"/>
    </location>
</feature>
<keyword evidence="3 6" id="KW-0812">Transmembrane</keyword>
<sequence length="389" mass="41521">MRNFWLFVTTGMLLIVTTTGFARMAYGIILPFMQQGLSLSTTQSGLLGTMLFLGYLLTVGLSGMLSMRIGAKNVLLVGGCLVILGLGGLVFVTGFCWSSITLFLAGAGSALVYTPLLSIAVSLYPKKRGTVMGLLMSGAGIGMLFSGLLVPFMLQQFPELGWRGAWLILAIMTIVVVLLAYWVIKQPQAIAEKSTTRDSNASWRSKELYMITGLYFAVGLVYLIPNLYQTSYMKELGISTATAGSIYAIAGIVSIGGAPFWGMLADKIGVKKALIAALLLSVIGDLLPIMRENTGGFILSSIIWSSSLGGVLVLIQMKASQQVSPSYVASAIGFISIFYAVGQMMGPGIAGWLIEYAGGFKMAYGFGAIVFFITLLLSTVLKGENIQEQ</sequence>
<evidence type="ECO:0000256" key="6">
    <source>
        <dbReference type="SAM" id="Phobius"/>
    </source>
</evidence>
<dbReference type="Gene3D" id="1.20.1250.20">
    <property type="entry name" value="MFS general substrate transporter like domains"/>
    <property type="match status" value="2"/>
</dbReference>
<feature type="transmembrane region" description="Helical" evidence="6">
    <location>
        <begin position="43"/>
        <end position="62"/>
    </location>
</feature>
<gene>
    <name evidence="8" type="ORF">QNH24_01050</name>
</gene>
<feature type="transmembrane region" description="Helical" evidence="6">
    <location>
        <begin position="327"/>
        <end position="350"/>
    </location>
</feature>
<feature type="transmembrane region" description="Helical" evidence="6">
    <location>
        <begin position="100"/>
        <end position="124"/>
    </location>
</feature>
<dbReference type="Pfam" id="PF06779">
    <property type="entry name" value="MFS_4"/>
    <property type="match status" value="1"/>
</dbReference>
<dbReference type="GO" id="GO:0022857">
    <property type="term" value="F:transmembrane transporter activity"/>
    <property type="evidence" value="ECO:0007669"/>
    <property type="project" value="InterPro"/>
</dbReference>
<dbReference type="InterPro" id="IPR020846">
    <property type="entry name" value="MFS_dom"/>
</dbReference>
<organism evidence="8 9">
    <name type="scientific">Lysinibacillus pakistanensis</name>
    <dbReference type="NCBI Taxonomy" id="759811"/>
    <lineage>
        <taxon>Bacteria</taxon>
        <taxon>Bacillati</taxon>
        <taxon>Bacillota</taxon>
        <taxon>Bacilli</taxon>
        <taxon>Bacillales</taxon>
        <taxon>Bacillaceae</taxon>
        <taxon>Lysinibacillus</taxon>
    </lineage>
</organism>
<name>A0AAX3WVG2_9BACI</name>
<feature type="transmembrane region" description="Helical" evidence="6">
    <location>
        <begin position="166"/>
        <end position="184"/>
    </location>
</feature>
<dbReference type="InterPro" id="IPR010645">
    <property type="entry name" value="MFS_4"/>
</dbReference>
<evidence type="ECO:0000256" key="2">
    <source>
        <dbReference type="ARBA" id="ARBA00022448"/>
    </source>
</evidence>
<dbReference type="SUPFAM" id="SSF103473">
    <property type="entry name" value="MFS general substrate transporter"/>
    <property type="match status" value="1"/>
</dbReference>